<feature type="compositionally biased region" description="Low complexity" evidence="1">
    <location>
        <begin position="57"/>
        <end position="71"/>
    </location>
</feature>
<evidence type="ECO:0000256" key="1">
    <source>
        <dbReference type="SAM" id="MobiDB-lite"/>
    </source>
</evidence>
<dbReference type="STRING" id="1316194.A0A1Q5URV3"/>
<proteinExistence type="predicted"/>
<organism evidence="2 3">
    <name type="scientific">Penicillium subrubescens</name>
    <dbReference type="NCBI Taxonomy" id="1316194"/>
    <lineage>
        <taxon>Eukaryota</taxon>
        <taxon>Fungi</taxon>
        <taxon>Dikarya</taxon>
        <taxon>Ascomycota</taxon>
        <taxon>Pezizomycotina</taxon>
        <taxon>Eurotiomycetes</taxon>
        <taxon>Eurotiomycetidae</taxon>
        <taxon>Eurotiales</taxon>
        <taxon>Aspergillaceae</taxon>
        <taxon>Penicillium</taxon>
    </lineage>
</organism>
<name>A0A1Q5URV3_9EURO</name>
<reference evidence="2 3" key="1">
    <citation type="submission" date="2016-10" db="EMBL/GenBank/DDBJ databases">
        <title>Genome sequence of the ascomycete fungus Penicillium subrubescens.</title>
        <authorList>
            <person name="De Vries R.P."/>
            <person name="Peng M."/>
            <person name="Dilokpimol A."/>
            <person name="Hilden K."/>
            <person name="Makela M.R."/>
            <person name="Grigoriev I."/>
            <person name="Riley R."/>
            <person name="Granchi Z."/>
        </authorList>
    </citation>
    <scope>NUCLEOTIDE SEQUENCE [LARGE SCALE GENOMIC DNA]</scope>
    <source>
        <strain evidence="2 3">CBS 132785</strain>
    </source>
</reference>
<dbReference type="PANTHER" id="PTHR40640">
    <property type="entry name" value="ANCHORED GLYCOPROTEIN, PUTATIVE (AFU_ORTHOLOGUE AFUA_8G04860)-RELATED"/>
    <property type="match status" value="1"/>
</dbReference>
<protein>
    <recommendedName>
        <fullName evidence="4">GPI anchored protein</fullName>
    </recommendedName>
</protein>
<dbReference type="Proteomes" id="UP000186955">
    <property type="component" value="Unassembled WGS sequence"/>
</dbReference>
<accession>A0A1Q5URV3</accession>
<keyword evidence="3" id="KW-1185">Reference proteome</keyword>
<feature type="region of interest" description="Disordered" evidence="1">
    <location>
        <begin position="57"/>
        <end position="106"/>
    </location>
</feature>
<dbReference type="AlphaFoldDB" id="A0A1Q5URV3"/>
<comment type="caution">
    <text evidence="2">The sequence shown here is derived from an EMBL/GenBank/DDBJ whole genome shotgun (WGS) entry which is preliminary data.</text>
</comment>
<evidence type="ECO:0000313" key="2">
    <source>
        <dbReference type="EMBL" id="OKP15210.1"/>
    </source>
</evidence>
<dbReference type="EMBL" id="MNBE01000017">
    <property type="protein sequence ID" value="OKP15210.1"/>
    <property type="molecule type" value="Genomic_DNA"/>
</dbReference>
<sequence>MTDSWGRVVCSMGGTTSAVCTEMMRGTGANFPGTSTSDYAQSDITFFPVTVTAGPTTTASASTTNDVTSSALTSNKTHISGSTASSTSVASSATVASHSSTGGLSRITGSPRVVLGGAAAALVAAAW</sequence>
<evidence type="ECO:0008006" key="4">
    <source>
        <dbReference type="Google" id="ProtNLM"/>
    </source>
</evidence>
<feature type="compositionally biased region" description="Low complexity" evidence="1">
    <location>
        <begin position="80"/>
        <end position="103"/>
    </location>
</feature>
<dbReference type="PANTHER" id="PTHR40640:SF1">
    <property type="entry name" value="ANCHORED GLYCOPROTEIN, PUTATIVE (AFU_ORTHOLOGUE AFUA_8G04860)-RELATED"/>
    <property type="match status" value="1"/>
</dbReference>
<gene>
    <name evidence="2" type="ORF">PENSUB_1424</name>
</gene>
<evidence type="ECO:0000313" key="3">
    <source>
        <dbReference type="Proteomes" id="UP000186955"/>
    </source>
</evidence>